<evidence type="ECO:0000256" key="2">
    <source>
        <dbReference type="ARBA" id="ARBA00022448"/>
    </source>
</evidence>
<feature type="domain" description="ABC transporter" evidence="10">
    <location>
        <begin position="15"/>
        <end position="251"/>
    </location>
</feature>
<dbReference type="CDD" id="cd03214">
    <property type="entry name" value="ABC_Iron-Siderophores_B12_Hemin"/>
    <property type="match status" value="1"/>
</dbReference>
<keyword evidence="2" id="KW-0813">Transport</keyword>
<organism evidence="11 12">
    <name type="scientific">Pseudobutyrivibrio ruminis</name>
    <dbReference type="NCBI Taxonomy" id="46206"/>
    <lineage>
        <taxon>Bacteria</taxon>
        <taxon>Bacillati</taxon>
        <taxon>Bacillota</taxon>
        <taxon>Clostridia</taxon>
        <taxon>Lachnospirales</taxon>
        <taxon>Lachnospiraceae</taxon>
        <taxon>Pseudobutyrivibrio</taxon>
    </lineage>
</organism>
<keyword evidence="4" id="KW-0410">Iron transport</keyword>
<dbReference type="Pfam" id="PF00005">
    <property type="entry name" value="ABC_tran"/>
    <property type="match status" value="1"/>
</dbReference>
<dbReference type="InterPro" id="IPR027417">
    <property type="entry name" value="P-loop_NTPase"/>
</dbReference>
<keyword evidence="6 11" id="KW-0067">ATP-binding</keyword>
<dbReference type="InterPro" id="IPR003593">
    <property type="entry name" value="AAA+_ATPase"/>
</dbReference>
<dbReference type="PANTHER" id="PTHR42771">
    <property type="entry name" value="IRON(3+)-HYDROXAMATE IMPORT ATP-BINDING PROTEIN FHUC"/>
    <property type="match status" value="1"/>
</dbReference>
<evidence type="ECO:0000259" key="10">
    <source>
        <dbReference type="PROSITE" id="PS50893"/>
    </source>
</evidence>
<dbReference type="SUPFAM" id="SSF52540">
    <property type="entry name" value="P-loop containing nucleoside triphosphate hydrolases"/>
    <property type="match status" value="1"/>
</dbReference>
<gene>
    <name evidence="11" type="ORF">E7272_02840</name>
</gene>
<proteinExistence type="predicted"/>
<evidence type="ECO:0000256" key="5">
    <source>
        <dbReference type="ARBA" id="ARBA00022741"/>
    </source>
</evidence>
<keyword evidence="5" id="KW-0547">Nucleotide-binding</keyword>
<evidence type="ECO:0000256" key="9">
    <source>
        <dbReference type="ARBA" id="ARBA00023136"/>
    </source>
</evidence>
<keyword evidence="3" id="KW-1003">Cell membrane</keyword>
<evidence type="ECO:0000313" key="12">
    <source>
        <dbReference type="Proteomes" id="UP000766246"/>
    </source>
</evidence>
<keyword evidence="8" id="KW-0406">Ion transport</keyword>
<name>A0A927UAU7_9FIRM</name>
<evidence type="ECO:0000313" key="11">
    <source>
        <dbReference type="EMBL" id="MBE5918758.1"/>
    </source>
</evidence>
<keyword evidence="9" id="KW-0472">Membrane</keyword>
<dbReference type="Gene3D" id="3.40.50.300">
    <property type="entry name" value="P-loop containing nucleotide triphosphate hydrolases"/>
    <property type="match status" value="1"/>
</dbReference>
<dbReference type="GO" id="GO:0006826">
    <property type="term" value="P:iron ion transport"/>
    <property type="evidence" value="ECO:0007669"/>
    <property type="project" value="UniProtKB-KW"/>
</dbReference>
<dbReference type="EMBL" id="SVER01000005">
    <property type="protein sequence ID" value="MBE5918758.1"/>
    <property type="molecule type" value="Genomic_DNA"/>
</dbReference>
<dbReference type="SMART" id="SM00382">
    <property type="entry name" value="AAA"/>
    <property type="match status" value="1"/>
</dbReference>
<protein>
    <submittedName>
        <fullName evidence="11">ABC transporter ATP-binding protein</fullName>
    </submittedName>
</protein>
<comment type="subcellular location">
    <subcellularLocation>
        <location evidence="1">Cell membrane</location>
        <topology evidence="1">Peripheral membrane protein</topology>
    </subcellularLocation>
</comment>
<dbReference type="PANTHER" id="PTHR42771:SF2">
    <property type="entry name" value="IRON(3+)-HYDROXAMATE IMPORT ATP-BINDING PROTEIN FHUC"/>
    <property type="match status" value="1"/>
</dbReference>
<keyword evidence="7" id="KW-0408">Iron</keyword>
<dbReference type="PROSITE" id="PS50893">
    <property type="entry name" value="ABC_TRANSPORTER_2"/>
    <property type="match status" value="1"/>
</dbReference>
<evidence type="ECO:0000256" key="7">
    <source>
        <dbReference type="ARBA" id="ARBA00023004"/>
    </source>
</evidence>
<dbReference type="InterPro" id="IPR051535">
    <property type="entry name" value="Siderophore_ABC-ATPase"/>
</dbReference>
<dbReference type="Proteomes" id="UP000766246">
    <property type="component" value="Unassembled WGS sequence"/>
</dbReference>
<evidence type="ECO:0000256" key="3">
    <source>
        <dbReference type="ARBA" id="ARBA00022475"/>
    </source>
</evidence>
<accession>A0A927UAU7</accession>
<dbReference type="FunFam" id="3.40.50.300:FF:000134">
    <property type="entry name" value="Iron-enterobactin ABC transporter ATP-binding protein"/>
    <property type="match status" value="1"/>
</dbReference>
<dbReference type="InterPro" id="IPR003439">
    <property type="entry name" value="ABC_transporter-like_ATP-bd"/>
</dbReference>
<comment type="caution">
    <text evidence="11">The sequence shown here is derived from an EMBL/GenBank/DDBJ whole genome shotgun (WGS) entry which is preliminary data.</text>
</comment>
<dbReference type="GO" id="GO:0016887">
    <property type="term" value="F:ATP hydrolysis activity"/>
    <property type="evidence" value="ECO:0007669"/>
    <property type="project" value="InterPro"/>
</dbReference>
<evidence type="ECO:0000256" key="4">
    <source>
        <dbReference type="ARBA" id="ARBA00022496"/>
    </source>
</evidence>
<evidence type="ECO:0000256" key="8">
    <source>
        <dbReference type="ARBA" id="ARBA00023065"/>
    </source>
</evidence>
<reference evidence="11" key="1">
    <citation type="submission" date="2019-04" db="EMBL/GenBank/DDBJ databases">
        <title>Evolution of Biomass-Degrading Anaerobic Consortia Revealed by Metagenomics.</title>
        <authorList>
            <person name="Peng X."/>
        </authorList>
    </citation>
    <scope>NUCLEOTIDE SEQUENCE</scope>
    <source>
        <strain evidence="11">SIG311</strain>
    </source>
</reference>
<dbReference type="GO" id="GO:0005524">
    <property type="term" value="F:ATP binding"/>
    <property type="evidence" value="ECO:0007669"/>
    <property type="project" value="UniProtKB-KW"/>
</dbReference>
<dbReference type="AlphaFoldDB" id="A0A927UAU7"/>
<evidence type="ECO:0000256" key="6">
    <source>
        <dbReference type="ARBA" id="ARBA00022840"/>
    </source>
</evidence>
<sequence length="273" mass="30020">MYWWQEGRYPVDKGIRLEDLKVGYGTSIVLNNVNIDILPGEIVCLIGANGAGKSTVLKTIVRQLKKLGGSIIIDGANEANLREEDVAKSVSMVMTERIHPELMTCFEVVATGRYPYTGRLGFLSDEDKEAVNSAIDLVGARKIIDKDFSKISDGQKQRIMLARAICQDTGIMVLDEPTSFLDLQYKLDILKVIKKMAKEKNVAVLMSIHELEFVPAIADKVIGVAGDEVYVAGSPEEVLTGENLEVMYSMSPGTGEIICSGLWNYSASIKRLL</sequence>
<evidence type="ECO:0000256" key="1">
    <source>
        <dbReference type="ARBA" id="ARBA00004202"/>
    </source>
</evidence>
<dbReference type="GO" id="GO:0005886">
    <property type="term" value="C:plasma membrane"/>
    <property type="evidence" value="ECO:0007669"/>
    <property type="project" value="UniProtKB-SubCell"/>
</dbReference>